<sequence>MNDELLKYYNRELTFIRRMGAEYAEKYPKIAGRLRISEETVEDPHVSRLIEAFALLSAQIRQKLDDSFPELTDALLGQMYPDYQAPIPSISVLKLVSQNLSTSGICVKRGTEFETRAEGLKPCTFQSCYDTEIWPLEVVQAEFKNAPFNAPKPPAAQTAKALLKLSVACEFDNTAMHELAVGKLRFYLNGQRHHVYKLFELIMRHVISIGIVPAGDTEPMRFIQPRHIQAVGFADDEQVVPYSQRSFSGYRLLIEQFLCPEKFLFFALTDLDPSWPGIADKFDLYFYLAEGADELERHVTADSILLGCTPVINLFKQKLEPVKLEAAQYEYRLAPRYLDADVCEVVQVQQVQAFDPQGNELTLNPYYSQGHPDYLQQQQLFWHTRREFVDWAGGYAEAGTEVYLSIIDRQFKGVSRDDEQQNWVIQVNALCSNRNQPAYLPFGGGEPEFAISKHADVIKSVRCLVAPTMSIRPALAESSRWQLVNHLTLNHFSGEQALTVLQETLKLYDFRCTPESKALIDGIVGLNLRSGSARVNQQGRIAVCSGTEILVEFSQSAYAGSNVYFFANILDAFFAQYASINSFTRLTVKLKEHEQIYHRWPARVGSRVLL</sequence>
<organism evidence="1 2">
    <name type="scientific">Arsukibacterium ikkense</name>
    <dbReference type="NCBI Taxonomy" id="336831"/>
    <lineage>
        <taxon>Bacteria</taxon>
        <taxon>Pseudomonadati</taxon>
        <taxon>Pseudomonadota</taxon>
        <taxon>Gammaproteobacteria</taxon>
        <taxon>Chromatiales</taxon>
        <taxon>Chromatiaceae</taxon>
        <taxon>Arsukibacterium</taxon>
    </lineage>
</organism>
<dbReference type="OrthoDB" id="9763676at2"/>
<gene>
    <name evidence="1" type="ORF">WG68_05220</name>
</gene>
<dbReference type="STRING" id="336831.WG68_05220"/>
<evidence type="ECO:0000313" key="2">
    <source>
        <dbReference type="Proteomes" id="UP000034228"/>
    </source>
</evidence>
<name>A0A0M2V8E2_9GAMM</name>
<accession>A0A0M2V8E2</accession>
<dbReference type="Pfam" id="PF05947">
    <property type="entry name" value="T6SS_TssF"/>
    <property type="match status" value="1"/>
</dbReference>
<proteinExistence type="predicted"/>
<dbReference type="PANTHER" id="PTHR35370">
    <property type="entry name" value="CYTOPLASMIC PROTEIN-RELATED-RELATED"/>
    <property type="match status" value="1"/>
</dbReference>
<dbReference type="NCBIfam" id="TIGR03359">
    <property type="entry name" value="VI_chp_6"/>
    <property type="match status" value="1"/>
</dbReference>
<dbReference type="PATRIC" id="fig|336831.14.peg.3355"/>
<comment type="caution">
    <text evidence="1">The sequence shown here is derived from an EMBL/GenBank/DDBJ whole genome shotgun (WGS) entry which is preliminary data.</text>
</comment>
<keyword evidence="2" id="KW-1185">Reference proteome</keyword>
<dbReference type="InterPro" id="IPR010272">
    <property type="entry name" value="T6SS_TssF"/>
</dbReference>
<protein>
    <submittedName>
        <fullName evidence="1">Type VI secretion system protein ImpG</fullName>
    </submittedName>
</protein>
<reference evidence="1 2" key="1">
    <citation type="submission" date="2015-03" db="EMBL/GenBank/DDBJ databases">
        <title>Draft genome sequences of two protease-producing strains of Arsukibacterium isolated from two cold and alkaline environments.</title>
        <authorList>
            <person name="Lylloff J.E."/>
            <person name="Skov L.B."/>
            <person name="Jepsen M."/>
            <person name="Hallin P.F."/>
            <person name="Sorensen S.J."/>
            <person name="Stougaard P."/>
            <person name="Glaring M.A."/>
        </authorList>
    </citation>
    <scope>NUCLEOTIDE SEQUENCE [LARGE SCALE GENOMIC DNA]</scope>
    <source>
        <strain evidence="1 2">GCM72</strain>
    </source>
</reference>
<dbReference type="PANTHER" id="PTHR35370:SF1">
    <property type="entry name" value="TYPE VI SECRETION SYSTEM COMPONENT TSSF1"/>
    <property type="match status" value="1"/>
</dbReference>
<dbReference type="Proteomes" id="UP000034228">
    <property type="component" value="Unassembled WGS sequence"/>
</dbReference>
<dbReference type="PIRSF" id="PIRSF028304">
    <property type="entry name" value="UCP028304"/>
    <property type="match status" value="1"/>
</dbReference>
<dbReference type="AlphaFoldDB" id="A0A0M2V8E2"/>
<evidence type="ECO:0000313" key="1">
    <source>
        <dbReference type="EMBL" id="KKO46684.1"/>
    </source>
</evidence>
<dbReference type="EMBL" id="LAHO01000003">
    <property type="protein sequence ID" value="KKO46684.1"/>
    <property type="molecule type" value="Genomic_DNA"/>
</dbReference>
<dbReference type="RefSeq" id="WP_046556573.1">
    <property type="nucleotide sequence ID" value="NZ_LAHO01000003.1"/>
</dbReference>